<gene>
    <name evidence="1" type="ORF">C469_00745</name>
</gene>
<protein>
    <submittedName>
        <fullName evidence="1">Uncharacterized protein</fullName>
    </submittedName>
</protein>
<evidence type="ECO:0000313" key="2">
    <source>
        <dbReference type="Proteomes" id="UP000011650"/>
    </source>
</evidence>
<dbReference type="EMBL" id="AOJG01000001">
    <property type="protein sequence ID" value="EMA64739.1"/>
    <property type="molecule type" value="Genomic_DNA"/>
</dbReference>
<comment type="caution">
    <text evidence="1">The sequence shown here is derived from an EMBL/GenBank/DDBJ whole genome shotgun (WGS) entry which is preliminary data.</text>
</comment>
<sequence>MEPDSHRLQFRSVDWYSRRHFQQIVKPICLNWPTLFDGRDDLLEVVRSRYINVELDGDVDTLSRVLSREFLFSFLYSLREETVEIVILLFKSKVYPIQHCTDAFVKLGFLDTSRFGRVCEDSLSVLVLE</sequence>
<name>M0P5C1_9EURY</name>
<dbReference type="Proteomes" id="UP000011650">
    <property type="component" value="Unassembled WGS sequence"/>
</dbReference>
<proteinExistence type="predicted"/>
<organism evidence="1 2">
    <name type="scientific">Halorubrum lipolyticum DSM 21995</name>
    <dbReference type="NCBI Taxonomy" id="1227482"/>
    <lineage>
        <taxon>Archaea</taxon>
        <taxon>Methanobacteriati</taxon>
        <taxon>Methanobacteriota</taxon>
        <taxon>Stenosarchaea group</taxon>
        <taxon>Halobacteria</taxon>
        <taxon>Halobacteriales</taxon>
        <taxon>Haloferacaceae</taxon>
        <taxon>Halorubrum</taxon>
    </lineage>
</organism>
<keyword evidence="2" id="KW-1185">Reference proteome</keyword>
<dbReference type="AlphaFoldDB" id="M0P5C1"/>
<accession>M0P5C1</accession>
<evidence type="ECO:0000313" key="1">
    <source>
        <dbReference type="EMBL" id="EMA64739.1"/>
    </source>
</evidence>
<reference evidence="1 2" key="1">
    <citation type="journal article" date="2014" name="PLoS Genet.">
        <title>Phylogenetically driven sequencing of extremely halophilic archaea reveals strategies for static and dynamic osmo-response.</title>
        <authorList>
            <person name="Becker E.A."/>
            <person name="Seitzer P.M."/>
            <person name="Tritt A."/>
            <person name="Larsen D."/>
            <person name="Krusor M."/>
            <person name="Yao A.I."/>
            <person name="Wu D."/>
            <person name="Madern D."/>
            <person name="Eisen J.A."/>
            <person name="Darling A.E."/>
            <person name="Facciotti M.T."/>
        </authorList>
    </citation>
    <scope>NUCLEOTIDE SEQUENCE [LARGE SCALE GENOMIC DNA]</scope>
    <source>
        <strain evidence="1 2">DSM 21995</strain>
    </source>
</reference>